<reference evidence="9 10" key="1">
    <citation type="journal article" date="2021" name="Hortic Res">
        <title>Chromosome-scale assembly of the Dendrobium chrysotoxum genome enhances the understanding of orchid evolution.</title>
        <authorList>
            <person name="Zhang Y."/>
            <person name="Zhang G.Q."/>
            <person name="Zhang D."/>
            <person name="Liu X.D."/>
            <person name="Xu X.Y."/>
            <person name="Sun W.H."/>
            <person name="Yu X."/>
            <person name="Zhu X."/>
            <person name="Wang Z.W."/>
            <person name="Zhao X."/>
            <person name="Zhong W.Y."/>
            <person name="Chen H."/>
            <person name="Yin W.L."/>
            <person name="Huang T."/>
            <person name="Niu S.C."/>
            <person name="Liu Z.J."/>
        </authorList>
    </citation>
    <scope>NUCLEOTIDE SEQUENCE [LARGE SCALE GENOMIC DNA]</scope>
    <source>
        <strain evidence="9">Lindl</strain>
    </source>
</reference>
<dbReference type="Pfam" id="PF01657">
    <property type="entry name" value="Stress-antifung"/>
    <property type="match status" value="2"/>
</dbReference>
<keyword evidence="7" id="KW-0812">Transmembrane</keyword>
<keyword evidence="3" id="KW-0732">Signal</keyword>
<evidence type="ECO:0000313" key="10">
    <source>
        <dbReference type="Proteomes" id="UP000775213"/>
    </source>
</evidence>
<keyword evidence="10" id="KW-1185">Reference proteome</keyword>
<evidence type="ECO:0000313" key="9">
    <source>
        <dbReference type="EMBL" id="KAH0454265.1"/>
    </source>
</evidence>
<dbReference type="CDD" id="cd23509">
    <property type="entry name" value="Gnk2-like"/>
    <property type="match status" value="2"/>
</dbReference>
<comment type="similarity">
    <text evidence="5">Belongs to the cysteine-rich repeat secretory protein family.</text>
</comment>
<evidence type="ECO:0000256" key="5">
    <source>
        <dbReference type="ARBA" id="ARBA00038515"/>
    </source>
</evidence>
<dbReference type="PANTHER" id="PTHR32411">
    <property type="entry name" value="CYSTEINE-RICH REPEAT SECRETORY PROTEIN 38-RELATED"/>
    <property type="match status" value="1"/>
</dbReference>
<accession>A0AAV7GEV0</accession>
<evidence type="ECO:0000259" key="8">
    <source>
        <dbReference type="PROSITE" id="PS51473"/>
    </source>
</evidence>
<evidence type="ECO:0000256" key="6">
    <source>
        <dbReference type="SAM" id="MobiDB-lite"/>
    </source>
</evidence>
<evidence type="ECO:0000256" key="2">
    <source>
        <dbReference type="ARBA" id="ARBA00022525"/>
    </source>
</evidence>
<dbReference type="InterPro" id="IPR002902">
    <property type="entry name" value="GNK2"/>
</dbReference>
<evidence type="ECO:0000256" key="3">
    <source>
        <dbReference type="ARBA" id="ARBA00022729"/>
    </source>
</evidence>
<feature type="transmembrane region" description="Helical" evidence="7">
    <location>
        <begin position="55"/>
        <end position="77"/>
    </location>
</feature>
<evidence type="ECO:0000256" key="7">
    <source>
        <dbReference type="SAM" id="Phobius"/>
    </source>
</evidence>
<dbReference type="EMBL" id="JAGFBR010000015">
    <property type="protein sequence ID" value="KAH0454265.1"/>
    <property type="molecule type" value="Genomic_DNA"/>
</dbReference>
<dbReference type="AlphaFoldDB" id="A0AAV7GEV0"/>
<dbReference type="InterPro" id="IPR038408">
    <property type="entry name" value="GNK2_sf"/>
</dbReference>
<evidence type="ECO:0000256" key="1">
    <source>
        <dbReference type="ARBA" id="ARBA00004613"/>
    </source>
</evidence>
<proteinExistence type="inferred from homology"/>
<feature type="domain" description="Gnk2-homologous" evidence="8">
    <location>
        <begin position="182"/>
        <end position="287"/>
    </location>
</feature>
<keyword evidence="7" id="KW-0472">Membrane</keyword>
<dbReference type="GO" id="GO:0005576">
    <property type="term" value="C:extracellular region"/>
    <property type="evidence" value="ECO:0007669"/>
    <property type="project" value="UniProtKB-SubCell"/>
</dbReference>
<sequence length="291" mass="31654">MLGFSGPPADAQTSAGPPPHAGLLPDHRLTPLFRVLFIPEISIFKPSPSHKMKKFLIILVLLLALCCSAATSHSPVLSSCSSSRNYSSDDQFSTSLSKLMRLLLLEAPTIGFGLRSIGHGEGRAFGLAMCRGDIPSSACTACVHEANDHIIHHCPSKKEVTIWLDHCLVRYADRKFFGEIDDSLKFFVTDNRTVSQKSVLDDKVEELMKRLVKTAYLTPLLFATGEMQLGGMGELFGLVQCTKDLSGGDCKSCLNAAIAKLPSYCHGVRGGSVFGGSCNLRYELYPFYDSS</sequence>
<organism evidence="9 10">
    <name type="scientific">Dendrobium chrysotoxum</name>
    <name type="common">Orchid</name>
    <dbReference type="NCBI Taxonomy" id="161865"/>
    <lineage>
        <taxon>Eukaryota</taxon>
        <taxon>Viridiplantae</taxon>
        <taxon>Streptophyta</taxon>
        <taxon>Embryophyta</taxon>
        <taxon>Tracheophyta</taxon>
        <taxon>Spermatophyta</taxon>
        <taxon>Magnoliopsida</taxon>
        <taxon>Liliopsida</taxon>
        <taxon>Asparagales</taxon>
        <taxon>Orchidaceae</taxon>
        <taxon>Epidendroideae</taxon>
        <taxon>Malaxideae</taxon>
        <taxon>Dendrobiinae</taxon>
        <taxon>Dendrobium</taxon>
    </lineage>
</organism>
<evidence type="ECO:0000256" key="4">
    <source>
        <dbReference type="ARBA" id="ARBA00022737"/>
    </source>
</evidence>
<name>A0AAV7GEV0_DENCH</name>
<protein>
    <recommendedName>
        <fullName evidence="8">Gnk2-homologous domain-containing protein</fullName>
    </recommendedName>
</protein>
<feature type="domain" description="Gnk2-homologous" evidence="8">
    <location>
        <begin position="74"/>
        <end position="176"/>
    </location>
</feature>
<comment type="caution">
    <text evidence="9">The sequence shown here is derived from an EMBL/GenBank/DDBJ whole genome shotgun (WGS) entry which is preliminary data.</text>
</comment>
<feature type="region of interest" description="Disordered" evidence="6">
    <location>
        <begin position="1"/>
        <end position="21"/>
    </location>
</feature>
<keyword evidence="7" id="KW-1133">Transmembrane helix</keyword>
<gene>
    <name evidence="9" type="ORF">IEQ34_016189</name>
</gene>
<dbReference type="InterPro" id="IPR050581">
    <property type="entry name" value="CRR_secretory_protein"/>
</dbReference>
<dbReference type="PANTHER" id="PTHR32411:SF43">
    <property type="entry name" value="CYSTEINE-RICH REPEAT SECRETORY PROTEIN 38"/>
    <property type="match status" value="1"/>
</dbReference>
<dbReference type="Gene3D" id="3.30.430.20">
    <property type="entry name" value="Gnk2 domain, C-X8-C-X2-C motif"/>
    <property type="match status" value="2"/>
</dbReference>
<keyword evidence="4" id="KW-0677">Repeat</keyword>
<comment type="subcellular location">
    <subcellularLocation>
        <location evidence="1">Secreted</location>
    </subcellularLocation>
</comment>
<keyword evidence="2" id="KW-0964">Secreted</keyword>
<dbReference type="Proteomes" id="UP000775213">
    <property type="component" value="Unassembled WGS sequence"/>
</dbReference>
<dbReference type="PROSITE" id="PS51473">
    <property type="entry name" value="GNK2"/>
    <property type="match status" value="2"/>
</dbReference>